<feature type="transmembrane region" description="Helical" evidence="1">
    <location>
        <begin position="103"/>
        <end position="124"/>
    </location>
</feature>
<evidence type="ECO:0000313" key="4">
    <source>
        <dbReference type="Proteomes" id="UP000032604"/>
    </source>
</evidence>
<dbReference type="PATRIC" id="fig|33014.5.peg.2856"/>
<dbReference type="Proteomes" id="UP000266634">
    <property type="component" value="Unassembled WGS sequence"/>
</dbReference>
<sequence>MSDQQTAHRPSAAGPVPTRPPYDARLATVLLVVEWLLGFAGLVAMVLVGWLPDRCGVSGACDFALETDASRLWVVGTIAVLVLSTVATVVCRTRRLPATWAPVAGIALILAINVAVQIMTGIALR</sequence>
<name>A0A0D5CK76_9MICO</name>
<dbReference type="EMBL" id="CP011043">
    <property type="protein sequence ID" value="AJW80058.1"/>
    <property type="molecule type" value="Genomic_DNA"/>
</dbReference>
<evidence type="ECO:0000313" key="3">
    <source>
        <dbReference type="EMBL" id="RIJ43956.1"/>
    </source>
</evidence>
<dbReference type="EMBL" id="QWEA01000110">
    <property type="protein sequence ID" value="RIJ43956.1"/>
    <property type="molecule type" value="Genomic_DNA"/>
</dbReference>
<keyword evidence="1" id="KW-0812">Transmembrane</keyword>
<organism evidence="2 4">
    <name type="scientific">Clavibacter michiganensis subsp. insidiosus</name>
    <dbReference type="NCBI Taxonomy" id="33014"/>
    <lineage>
        <taxon>Bacteria</taxon>
        <taxon>Bacillati</taxon>
        <taxon>Actinomycetota</taxon>
        <taxon>Actinomycetes</taxon>
        <taxon>Micrococcales</taxon>
        <taxon>Microbacteriaceae</taxon>
        <taxon>Clavibacter</taxon>
    </lineage>
</organism>
<feature type="transmembrane region" description="Helical" evidence="1">
    <location>
        <begin position="72"/>
        <end position="91"/>
    </location>
</feature>
<dbReference type="KEGG" id="cmh:VO01_13835"/>
<dbReference type="OrthoDB" id="5122329at2"/>
<dbReference type="AlphaFoldDB" id="A0A0D5CK76"/>
<keyword evidence="1" id="KW-1133">Transmembrane helix</keyword>
<feature type="transmembrane region" description="Helical" evidence="1">
    <location>
        <begin position="29"/>
        <end position="52"/>
    </location>
</feature>
<evidence type="ECO:0000313" key="5">
    <source>
        <dbReference type="Proteomes" id="UP000266634"/>
    </source>
</evidence>
<protein>
    <submittedName>
        <fullName evidence="2">Uncharacterized protein</fullName>
    </submittedName>
</protein>
<dbReference type="Proteomes" id="UP000032604">
    <property type="component" value="Chromosome"/>
</dbReference>
<dbReference type="RefSeq" id="WP_045529731.1">
    <property type="nucleotide sequence ID" value="NZ_CP011043.1"/>
</dbReference>
<gene>
    <name evidence="3" type="ORF">DZF93_04650</name>
    <name evidence="2" type="ORF">VO01_13835</name>
</gene>
<reference evidence="3 5" key="2">
    <citation type="submission" date="2018-08" db="EMBL/GenBank/DDBJ databases">
        <title>Genome Sequence of Clavibacter michiganensis Subspecies type strains, and the Atypical Peach-Colored Strains Isolated from Tomato.</title>
        <authorList>
            <person name="Osdaghi E."/>
            <person name="Portier P."/>
            <person name="Briand M."/>
            <person name="Jacques M.-A."/>
        </authorList>
    </citation>
    <scope>NUCLEOTIDE SEQUENCE [LARGE SCALE GENOMIC DNA]</scope>
    <source>
        <strain evidence="3 5">CFBP 6488</strain>
    </source>
</reference>
<evidence type="ECO:0000256" key="1">
    <source>
        <dbReference type="SAM" id="Phobius"/>
    </source>
</evidence>
<evidence type="ECO:0000313" key="2">
    <source>
        <dbReference type="EMBL" id="AJW80058.1"/>
    </source>
</evidence>
<proteinExistence type="predicted"/>
<dbReference type="HOGENOM" id="CLU_1988710_0_0_11"/>
<reference evidence="2 4" key="1">
    <citation type="journal article" date="2015" name="Genome Announc.">
        <title>Complete Genome Sequence of Clavibacter michiganensis subsp. insidiosus R1-1 Using PacBio Single-Molecule Real-Time Technology.</title>
        <authorList>
            <person name="Lu Y."/>
            <person name="Samac D.A."/>
            <person name="Glazebrook J."/>
            <person name="Ishimaru C.A."/>
        </authorList>
    </citation>
    <scope>NUCLEOTIDE SEQUENCE [LARGE SCALE GENOMIC DNA]</scope>
    <source>
        <strain evidence="2 4">R1-1</strain>
    </source>
</reference>
<accession>A0A0D5CK76</accession>
<keyword evidence="1" id="KW-0472">Membrane</keyword>